<evidence type="ECO:0000256" key="3">
    <source>
        <dbReference type="ARBA" id="ARBA00022806"/>
    </source>
</evidence>
<evidence type="ECO:0000256" key="4">
    <source>
        <dbReference type="ARBA" id="ARBA00022840"/>
    </source>
</evidence>
<proteinExistence type="inferred from homology"/>
<evidence type="ECO:0000256" key="2">
    <source>
        <dbReference type="ARBA" id="ARBA00022801"/>
    </source>
</evidence>
<reference evidence="8 9" key="1">
    <citation type="submission" date="2018-09" db="EMBL/GenBank/DDBJ databases">
        <title>Genomic Encyclopedia of Archaeal and Bacterial Type Strains, Phase II (KMG-II): from individual species to whole genera.</title>
        <authorList>
            <person name="Goeker M."/>
        </authorList>
    </citation>
    <scope>NUCLEOTIDE SEQUENCE [LARGE SCALE GENOMIC DNA]</scope>
    <source>
        <strain evidence="8 9">DSM 21950</strain>
    </source>
</reference>
<dbReference type="PANTHER" id="PTHR47959">
    <property type="entry name" value="ATP-DEPENDENT RNA HELICASE RHLE-RELATED"/>
    <property type="match status" value="1"/>
</dbReference>
<keyword evidence="1" id="KW-0547">Nucleotide-binding</keyword>
<dbReference type="InterPro" id="IPR027417">
    <property type="entry name" value="P-loop_NTPase"/>
</dbReference>
<dbReference type="Gene3D" id="3.30.70.330">
    <property type="match status" value="1"/>
</dbReference>
<keyword evidence="3 8" id="KW-0347">Helicase</keyword>
<comment type="caution">
    <text evidence="8">The sequence shown here is derived from an EMBL/GenBank/DDBJ whole genome shotgun (WGS) entry which is preliminary data.</text>
</comment>
<dbReference type="GO" id="GO:0016787">
    <property type="term" value="F:hydrolase activity"/>
    <property type="evidence" value="ECO:0007669"/>
    <property type="project" value="UniProtKB-KW"/>
</dbReference>
<dbReference type="InterPro" id="IPR005580">
    <property type="entry name" value="DbpA/CsdA_RNA-bd_dom"/>
</dbReference>
<dbReference type="InterPro" id="IPR001650">
    <property type="entry name" value="Helicase_C-like"/>
</dbReference>
<dbReference type="InterPro" id="IPR014001">
    <property type="entry name" value="Helicase_ATP-bd"/>
</dbReference>
<dbReference type="PROSITE" id="PS51192">
    <property type="entry name" value="HELICASE_ATP_BIND_1"/>
    <property type="match status" value="1"/>
</dbReference>
<sequence length="448" mass="50493">MFTANCYYLCAMQIKTEDILKKLGIQQLNEMQNVCAKSWVKSNDLVLLSPTGSGKTLAFLLPMLKDLNSDQTGVQALVLSPARELSLQIESVFKDMGTSYKVNCCYGGHSMRTEKNNLQNPPSVLIGTPGRVADHIRRENFDTSGIKFLILDEFDKALELGFQKEMNEVIKSLPRNVKKVLTSATQGIEIPEFARMNSPKEINFLPKQKAIALTQRKVIADDKDKLDALYRLICTVGDQPGLVFCNHRDAVERIADLLKEQNISCDIFHGGLEQADRERALIKFRNGSNHLLITTDLASRGLDIPEIQNVIHYQLPKVEEAFIHRNGRTARMHAKGNSFIVLAEEEKVPEFISDDIPFFSLKSEVQIPIAPIWETLYIGLGKKEKINKVDLVGFFFKKGNLQKDELGKIDVLDHTSFVAVKRGLGNKLANKLKNERVKKKKIKIQVSK</sequence>
<dbReference type="Pfam" id="PF00271">
    <property type="entry name" value="Helicase_C"/>
    <property type="match status" value="1"/>
</dbReference>
<evidence type="ECO:0000259" key="7">
    <source>
        <dbReference type="PROSITE" id="PS51194"/>
    </source>
</evidence>
<comment type="similarity">
    <text evidence="5">Belongs to the DEAD box helicase family.</text>
</comment>
<dbReference type="Pfam" id="PF00270">
    <property type="entry name" value="DEAD"/>
    <property type="match status" value="1"/>
</dbReference>
<keyword evidence="2" id="KW-0378">Hydrolase</keyword>
<dbReference type="PROSITE" id="PS51194">
    <property type="entry name" value="HELICASE_CTER"/>
    <property type="match status" value="1"/>
</dbReference>
<dbReference type="Pfam" id="PF03880">
    <property type="entry name" value="DbpA"/>
    <property type="match status" value="1"/>
</dbReference>
<name>A0A419X9S3_9BACT</name>
<dbReference type="CDD" id="cd00268">
    <property type="entry name" value="DEADc"/>
    <property type="match status" value="1"/>
</dbReference>
<evidence type="ECO:0000256" key="1">
    <source>
        <dbReference type="ARBA" id="ARBA00022741"/>
    </source>
</evidence>
<dbReference type="GO" id="GO:0005829">
    <property type="term" value="C:cytosol"/>
    <property type="evidence" value="ECO:0007669"/>
    <property type="project" value="TreeGrafter"/>
</dbReference>
<dbReference type="GO" id="GO:0005524">
    <property type="term" value="F:ATP binding"/>
    <property type="evidence" value="ECO:0007669"/>
    <property type="project" value="UniProtKB-KW"/>
</dbReference>
<protein>
    <submittedName>
        <fullName evidence="8">ATP-independent RNA helicase DbpA</fullName>
    </submittedName>
</protein>
<organism evidence="8 9">
    <name type="scientific">Marinifilum flexuosum</name>
    <dbReference type="NCBI Taxonomy" id="1117708"/>
    <lineage>
        <taxon>Bacteria</taxon>
        <taxon>Pseudomonadati</taxon>
        <taxon>Bacteroidota</taxon>
        <taxon>Bacteroidia</taxon>
        <taxon>Marinilabiliales</taxon>
        <taxon>Marinifilaceae</taxon>
    </lineage>
</organism>
<evidence type="ECO:0000313" key="9">
    <source>
        <dbReference type="Proteomes" id="UP000284531"/>
    </source>
</evidence>
<dbReference type="InterPro" id="IPR011545">
    <property type="entry name" value="DEAD/DEAH_box_helicase_dom"/>
</dbReference>
<dbReference type="PANTHER" id="PTHR47959:SF1">
    <property type="entry name" value="ATP-DEPENDENT RNA HELICASE DBPA"/>
    <property type="match status" value="1"/>
</dbReference>
<dbReference type="Gene3D" id="3.40.50.300">
    <property type="entry name" value="P-loop containing nucleotide triphosphate hydrolases"/>
    <property type="match status" value="2"/>
</dbReference>
<accession>A0A419X9S3</accession>
<dbReference type="InterPro" id="IPR050079">
    <property type="entry name" value="DEAD_box_RNA_helicase"/>
</dbReference>
<gene>
    <name evidence="8" type="ORF">BXY64_1340</name>
</gene>
<feature type="domain" description="Helicase ATP-binding" evidence="6">
    <location>
        <begin position="36"/>
        <end position="204"/>
    </location>
</feature>
<dbReference type="SMART" id="SM00487">
    <property type="entry name" value="DEXDc"/>
    <property type="match status" value="1"/>
</dbReference>
<dbReference type="SUPFAM" id="SSF52540">
    <property type="entry name" value="P-loop containing nucleoside triphosphate hydrolases"/>
    <property type="match status" value="1"/>
</dbReference>
<dbReference type="CDD" id="cd18787">
    <property type="entry name" value="SF2_C_DEAD"/>
    <property type="match status" value="1"/>
</dbReference>
<evidence type="ECO:0000259" key="6">
    <source>
        <dbReference type="PROSITE" id="PS51192"/>
    </source>
</evidence>
<dbReference type="Proteomes" id="UP000284531">
    <property type="component" value="Unassembled WGS sequence"/>
</dbReference>
<dbReference type="AlphaFoldDB" id="A0A419X9S3"/>
<dbReference type="SMART" id="SM00490">
    <property type="entry name" value="HELICc"/>
    <property type="match status" value="1"/>
</dbReference>
<dbReference type="GO" id="GO:0003676">
    <property type="term" value="F:nucleic acid binding"/>
    <property type="evidence" value="ECO:0007669"/>
    <property type="project" value="InterPro"/>
</dbReference>
<feature type="domain" description="Helicase C-terminal" evidence="7">
    <location>
        <begin position="228"/>
        <end position="378"/>
    </location>
</feature>
<dbReference type="EMBL" id="RAPQ01000008">
    <property type="protein sequence ID" value="RKE04320.1"/>
    <property type="molecule type" value="Genomic_DNA"/>
</dbReference>
<evidence type="ECO:0000313" key="8">
    <source>
        <dbReference type="EMBL" id="RKE04320.1"/>
    </source>
</evidence>
<keyword evidence="4" id="KW-0067">ATP-binding</keyword>
<evidence type="ECO:0000256" key="5">
    <source>
        <dbReference type="ARBA" id="ARBA00038437"/>
    </source>
</evidence>
<keyword evidence="9" id="KW-1185">Reference proteome</keyword>
<dbReference type="InterPro" id="IPR012677">
    <property type="entry name" value="Nucleotide-bd_a/b_plait_sf"/>
</dbReference>
<dbReference type="InterPro" id="IPR044742">
    <property type="entry name" value="DEAD/DEAH_RhlB"/>
</dbReference>
<dbReference type="GO" id="GO:0003724">
    <property type="term" value="F:RNA helicase activity"/>
    <property type="evidence" value="ECO:0007669"/>
    <property type="project" value="TreeGrafter"/>
</dbReference>
<dbReference type="CDD" id="cd12252">
    <property type="entry name" value="RRM_DbpA"/>
    <property type="match status" value="1"/>
</dbReference>